<dbReference type="FunFam" id="3.40.50.2000:FF:000009">
    <property type="entry name" value="Sterol 3-beta-glucosyltransferase UGT80A2"/>
    <property type="match status" value="1"/>
</dbReference>
<protein>
    <recommendedName>
        <fullName evidence="7">Glycosyltransferase family 28 N-terminal domain-containing protein</fullName>
    </recommendedName>
</protein>
<dbReference type="Proteomes" id="UP000812966">
    <property type="component" value="Unassembled WGS sequence"/>
</dbReference>
<evidence type="ECO:0000259" key="4">
    <source>
        <dbReference type="Pfam" id="PF06722"/>
    </source>
</evidence>
<keyword evidence="6" id="KW-1185">Reference proteome</keyword>
<evidence type="ECO:0000256" key="2">
    <source>
        <dbReference type="SAM" id="MobiDB-lite"/>
    </source>
</evidence>
<dbReference type="Pfam" id="PF03033">
    <property type="entry name" value="Glyco_transf_28"/>
    <property type="match status" value="1"/>
</dbReference>
<keyword evidence="1" id="KW-0808">Transferase</keyword>
<dbReference type="InterPro" id="IPR010610">
    <property type="entry name" value="EryCIII-like_C"/>
</dbReference>
<dbReference type="AlphaFoldDB" id="A0A8K0JJP8"/>
<dbReference type="GO" id="GO:0005975">
    <property type="term" value="P:carbohydrate metabolic process"/>
    <property type="evidence" value="ECO:0007669"/>
    <property type="project" value="InterPro"/>
</dbReference>
<name>A0A8K0JJP8_9TREE</name>
<evidence type="ECO:0008006" key="7">
    <source>
        <dbReference type="Google" id="ProtNLM"/>
    </source>
</evidence>
<dbReference type="SUPFAM" id="SSF53756">
    <property type="entry name" value="UDP-Glycosyltransferase/glycogen phosphorylase"/>
    <property type="match status" value="1"/>
</dbReference>
<evidence type="ECO:0000313" key="5">
    <source>
        <dbReference type="EMBL" id="KAG7531985.1"/>
    </source>
</evidence>
<comment type="caution">
    <text evidence="5">The sequence shown here is derived from an EMBL/GenBank/DDBJ whole genome shotgun (WGS) entry which is preliminary data.</text>
</comment>
<evidence type="ECO:0000313" key="6">
    <source>
        <dbReference type="Proteomes" id="UP000812966"/>
    </source>
</evidence>
<feature type="domain" description="Erythromycin biosynthesis protein CIII-like C-terminal" evidence="4">
    <location>
        <begin position="446"/>
        <end position="544"/>
    </location>
</feature>
<dbReference type="InterPro" id="IPR004276">
    <property type="entry name" value="GlycoTrans_28_N"/>
</dbReference>
<dbReference type="Gene3D" id="3.40.50.2000">
    <property type="entry name" value="Glycogen Phosphorylase B"/>
    <property type="match status" value="2"/>
</dbReference>
<dbReference type="OrthoDB" id="5835829at2759"/>
<feature type="region of interest" description="Disordered" evidence="2">
    <location>
        <begin position="1"/>
        <end position="57"/>
    </location>
</feature>
<organism evidence="5 6">
    <name type="scientific">Filobasidium floriforme</name>
    <dbReference type="NCBI Taxonomy" id="5210"/>
    <lineage>
        <taxon>Eukaryota</taxon>
        <taxon>Fungi</taxon>
        <taxon>Dikarya</taxon>
        <taxon>Basidiomycota</taxon>
        <taxon>Agaricomycotina</taxon>
        <taxon>Tremellomycetes</taxon>
        <taxon>Filobasidiales</taxon>
        <taxon>Filobasidiaceae</taxon>
        <taxon>Filobasidium</taxon>
    </lineage>
</organism>
<dbReference type="PANTHER" id="PTHR48050">
    <property type="entry name" value="STEROL 3-BETA-GLUCOSYLTRANSFERASE"/>
    <property type="match status" value="1"/>
</dbReference>
<reference evidence="5" key="1">
    <citation type="submission" date="2020-04" db="EMBL/GenBank/DDBJ databases">
        <title>Analysis of mating type loci in Filobasidium floriforme.</title>
        <authorList>
            <person name="Nowrousian M."/>
        </authorList>
    </citation>
    <scope>NUCLEOTIDE SEQUENCE</scope>
    <source>
        <strain evidence="5">CBS 6242</strain>
    </source>
</reference>
<feature type="compositionally biased region" description="Low complexity" evidence="2">
    <location>
        <begin position="1"/>
        <end position="11"/>
    </location>
</feature>
<dbReference type="CDD" id="cd03784">
    <property type="entry name" value="GT1_Gtf-like"/>
    <property type="match status" value="1"/>
</dbReference>
<feature type="domain" description="Glycosyltransferase family 28 N-terminal" evidence="3">
    <location>
        <begin position="124"/>
        <end position="289"/>
    </location>
</feature>
<dbReference type="PANTHER" id="PTHR48050:SF13">
    <property type="entry name" value="STEROL 3-BETA-GLUCOSYLTRANSFERASE UGT80A2"/>
    <property type="match status" value="1"/>
</dbReference>
<dbReference type="Pfam" id="PF06722">
    <property type="entry name" value="EryCIII-like_C"/>
    <property type="match status" value="1"/>
</dbReference>
<evidence type="ECO:0000259" key="3">
    <source>
        <dbReference type="Pfam" id="PF03033"/>
    </source>
</evidence>
<feature type="compositionally biased region" description="Acidic residues" evidence="2">
    <location>
        <begin position="22"/>
        <end position="34"/>
    </location>
</feature>
<dbReference type="InterPro" id="IPR050426">
    <property type="entry name" value="Glycosyltransferase_28"/>
</dbReference>
<dbReference type="InterPro" id="IPR002213">
    <property type="entry name" value="UDP_glucos_trans"/>
</dbReference>
<dbReference type="EMBL" id="JABELV010000078">
    <property type="protein sequence ID" value="KAG7531985.1"/>
    <property type="molecule type" value="Genomic_DNA"/>
</dbReference>
<gene>
    <name evidence="5" type="ORF">FFLO_03992</name>
</gene>
<proteinExistence type="predicted"/>
<dbReference type="GO" id="GO:0016906">
    <property type="term" value="F:sterol 3-beta-glucosyltransferase activity"/>
    <property type="evidence" value="ECO:0007669"/>
    <property type="project" value="UniProtKB-ARBA"/>
</dbReference>
<accession>A0A8K0JJP8</accession>
<sequence>MPLRPAPASLRSPPPPRYSSVEVEDTNADLDSQFDAEANSQTGDGDEETDVVTGLDGRPVRDETIFEASGPGMSSRASMRKDGRISVIINSHKKLPDLPPDYAVAVKEYGIDPARPLRVPILNIVIFIVGSRGDVQPYLAAALTLIKDYGHRVRIATHDTFEKFVLDQKVHLEGRTSRDGRALEEQLEFYGIGGDPQELMAYMVKNPGLIPGISSLTNGDIGRKQAMIKEMMKKFYRSTFMPCPQTGASFAAEAIISNPPAFAHIHTAEALGIPLTMSFTMPWSATTAFSHPLVAIEQSDTPSALTNYLTFALASALTWQGLGSTINRFRKKRLGLESVSLASGASAVDRLKVPYIYCWTSELIPKPRDWMQNIDITGFLFLESAGYQPKPDLAKFLADGPPPVYIGFGSIVVEDPTALTCLLLDAIKFSGVRALLSAGWSKIGGSDVPDDVFLLGDCPHDWLFADGRVSAVVIHGGAGTTAIALKNGLPVVVVPFFGDQPFWGAMIAKRGAGPEPIPFKTLTSVKLAQAIQYAISPEAKRAAVEVGSAIRNEDGARNFADSFHAHLPLLHMRCDIDPDRVAVWWSEKYALRLSALAAEALVRSGKIKERALIPWRPSEYALQMPATDPISGGAIAMLNCVTEFGEGFFRIFSLRPDRGLMLMTTALPKALATTLMGLTEGLETLPSLYGTKERRPRTKITGVGSGFVAAGKGFAFGMYDGVTGLVREPIRSAQAEGALGFTKGLARASINLAVQPAAGMFGLFSHPVKGIGRSCATAFRTELGEKVLRKPRLEMGKQQADGIADEVKQEYVRQFDELAPHVKKRRKLLKDEAKRWLRDLEVEAGRSRQAGEAMMGGSEAGL</sequence>
<evidence type="ECO:0000256" key="1">
    <source>
        <dbReference type="ARBA" id="ARBA00022679"/>
    </source>
</evidence>